<sequence length="294" mass="34196">KSLMDLPNEILLQIFSYLDLPSQFKLRLTKRLDQLQLIMKNKVDKIDVKARKFILSTLRGEIRQHTRDLSQMNQSLNRLAKNTVVREMHVEEISYRHTSIIEFMQKFNTEKLCMATYLVPTSFETAPSQIVLIDAPFIDFSYLSNLSDNTKHVEMKGMVCVSLTASDLCRTRELIASRQCKMESISLLVGKKAHISFLKECFGVKIEDRARMRICSSANAALQLYSSASWTCEFDLSNFDSNLETKFVVTQNFSGREMQEEHLIAFALRDNKYVEKEKRRRKLITFGHIYTETY</sequence>
<dbReference type="InterPro" id="IPR036047">
    <property type="entry name" value="F-box-like_dom_sf"/>
</dbReference>
<gene>
    <name evidence="3" type="ORF">PFISCL1PPCAC_6657</name>
</gene>
<protein>
    <recommendedName>
        <fullName evidence="2">F-box domain-containing protein</fullName>
    </recommendedName>
</protein>
<comment type="caution">
    <text evidence="3">The sequence shown here is derived from an EMBL/GenBank/DDBJ whole genome shotgun (WGS) entry which is preliminary data.</text>
</comment>
<dbReference type="InterPro" id="IPR001810">
    <property type="entry name" value="F-box_dom"/>
</dbReference>
<feature type="domain" description="F-box" evidence="2">
    <location>
        <begin position="1"/>
        <end position="31"/>
    </location>
</feature>
<accession>A0AAV5VBR7</accession>
<dbReference type="Proteomes" id="UP001432322">
    <property type="component" value="Unassembled WGS sequence"/>
</dbReference>
<organism evidence="3 4">
    <name type="scientific">Pristionchus fissidentatus</name>
    <dbReference type="NCBI Taxonomy" id="1538716"/>
    <lineage>
        <taxon>Eukaryota</taxon>
        <taxon>Metazoa</taxon>
        <taxon>Ecdysozoa</taxon>
        <taxon>Nematoda</taxon>
        <taxon>Chromadorea</taxon>
        <taxon>Rhabditida</taxon>
        <taxon>Rhabditina</taxon>
        <taxon>Diplogasteromorpha</taxon>
        <taxon>Diplogasteroidea</taxon>
        <taxon>Neodiplogasteridae</taxon>
        <taxon>Pristionchus</taxon>
    </lineage>
</organism>
<evidence type="ECO:0000313" key="4">
    <source>
        <dbReference type="Proteomes" id="UP001432322"/>
    </source>
</evidence>
<feature type="non-terminal residue" evidence="3">
    <location>
        <position position="294"/>
    </location>
</feature>
<dbReference type="EMBL" id="BTSY01000002">
    <property type="protein sequence ID" value="GMT15360.1"/>
    <property type="molecule type" value="Genomic_DNA"/>
</dbReference>
<name>A0AAV5VBR7_9BILA</name>
<keyword evidence="1" id="KW-0175">Coiled coil</keyword>
<dbReference type="SUPFAM" id="SSF81383">
    <property type="entry name" value="F-box domain"/>
    <property type="match status" value="1"/>
</dbReference>
<dbReference type="PROSITE" id="PS50181">
    <property type="entry name" value="FBOX"/>
    <property type="match status" value="1"/>
</dbReference>
<evidence type="ECO:0000256" key="1">
    <source>
        <dbReference type="SAM" id="Coils"/>
    </source>
</evidence>
<evidence type="ECO:0000259" key="2">
    <source>
        <dbReference type="PROSITE" id="PS50181"/>
    </source>
</evidence>
<reference evidence="3" key="1">
    <citation type="submission" date="2023-10" db="EMBL/GenBank/DDBJ databases">
        <title>Genome assembly of Pristionchus species.</title>
        <authorList>
            <person name="Yoshida K."/>
            <person name="Sommer R.J."/>
        </authorList>
    </citation>
    <scope>NUCLEOTIDE SEQUENCE</scope>
    <source>
        <strain evidence="3">RS5133</strain>
    </source>
</reference>
<feature type="non-terminal residue" evidence="3">
    <location>
        <position position="1"/>
    </location>
</feature>
<keyword evidence="4" id="KW-1185">Reference proteome</keyword>
<dbReference type="AlphaFoldDB" id="A0AAV5VBR7"/>
<dbReference type="Pfam" id="PF12937">
    <property type="entry name" value="F-box-like"/>
    <property type="match status" value="1"/>
</dbReference>
<feature type="coiled-coil region" evidence="1">
    <location>
        <begin position="55"/>
        <end position="82"/>
    </location>
</feature>
<dbReference type="CDD" id="cd09917">
    <property type="entry name" value="F-box_SF"/>
    <property type="match status" value="1"/>
</dbReference>
<evidence type="ECO:0000313" key="3">
    <source>
        <dbReference type="EMBL" id="GMT15360.1"/>
    </source>
</evidence>
<proteinExistence type="predicted"/>